<proteinExistence type="predicted"/>
<dbReference type="Gene3D" id="3.30.460.10">
    <property type="entry name" value="Beta Polymerase, domain 2"/>
    <property type="match status" value="1"/>
</dbReference>
<reference evidence="2 3" key="1">
    <citation type="submission" date="2012-02" db="EMBL/GenBank/DDBJ databases">
        <title>The Genome Sequence of Parabacteroides johnsonii CL02T12C29.</title>
        <authorList>
            <consortium name="The Broad Institute Genome Sequencing Platform"/>
            <person name="Earl A."/>
            <person name="Ward D."/>
            <person name="Feldgarden M."/>
            <person name="Gevers D."/>
            <person name="Zitomersky N.L."/>
            <person name="Coyne M.J."/>
            <person name="Comstock L.E."/>
            <person name="Young S.K."/>
            <person name="Zeng Q."/>
            <person name="Gargeya S."/>
            <person name="Fitzgerald M."/>
            <person name="Haas B."/>
            <person name="Abouelleil A."/>
            <person name="Alvarado L."/>
            <person name="Arachchi H.M."/>
            <person name="Berlin A."/>
            <person name="Chapman S.B."/>
            <person name="Gearin G."/>
            <person name="Goldberg J."/>
            <person name="Griggs A."/>
            <person name="Gujja S."/>
            <person name="Hansen M."/>
            <person name="Heiman D."/>
            <person name="Howarth C."/>
            <person name="Larimer J."/>
            <person name="Lui A."/>
            <person name="MacDonald P.J.P."/>
            <person name="McCowen C."/>
            <person name="Montmayeur A."/>
            <person name="Murphy C."/>
            <person name="Neiman D."/>
            <person name="Pearson M."/>
            <person name="Priest M."/>
            <person name="Roberts A."/>
            <person name="Saif S."/>
            <person name="Shea T."/>
            <person name="Sisk P."/>
            <person name="Stolte C."/>
            <person name="Sykes S."/>
            <person name="Wortman J."/>
            <person name="Nusbaum C."/>
            <person name="Birren B."/>
        </authorList>
    </citation>
    <scope>NUCLEOTIDE SEQUENCE [LARGE SCALE GENOMIC DNA]</scope>
    <source>
        <strain evidence="2 3">CL02T12C29</strain>
    </source>
</reference>
<evidence type="ECO:0000259" key="1">
    <source>
        <dbReference type="Pfam" id="PF01909"/>
    </source>
</evidence>
<name>K6A649_9BACT</name>
<dbReference type="HOGENOM" id="CLU_130257_3_3_10"/>
<dbReference type="eggNOG" id="COG1708">
    <property type="taxonomic scope" value="Bacteria"/>
</dbReference>
<gene>
    <name evidence="2" type="ORF">HMPREF1077_01411</name>
</gene>
<comment type="caution">
    <text evidence="2">The sequence shown here is derived from an EMBL/GenBank/DDBJ whole genome shotgun (WGS) entry which is preliminary data.</text>
</comment>
<dbReference type="InterPro" id="IPR052548">
    <property type="entry name" value="Type_VII_TA_antitoxin"/>
</dbReference>
<dbReference type="GO" id="GO:0016779">
    <property type="term" value="F:nucleotidyltransferase activity"/>
    <property type="evidence" value="ECO:0007669"/>
    <property type="project" value="InterPro"/>
</dbReference>
<organism evidence="2 3">
    <name type="scientific">Parabacteroides johnsonii CL02T12C29</name>
    <dbReference type="NCBI Taxonomy" id="999419"/>
    <lineage>
        <taxon>Bacteria</taxon>
        <taxon>Pseudomonadati</taxon>
        <taxon>Bacteroidota</taxon>
        <taxon>Bacteroidia</taxon>
        <taxon>Bacteroidales</taxon>
        <taxon>Tannerellaceae</taxon>
        <taxon>Parabacteroides</taxon>
    </lineage>
</organism>
<dbReference type="EMBL" id="AGZP01000015">
    <property type="protein sequence ID" value="EKN11153.1"/>
    <property type="molecule type" value="Genomic_DNA"/>
</dbReference>
<dbReference type="AlphaFoldDB" id="K6A649"/>
<dbReference type="PATRIC" id="fig|999419.3.peg.1447"/>
<dbReference type="InterPro" id="IPR043519">
    <property type="entry name" value="NT_sf"/>
</dbReference>
<dbReference type="CDD" id="cd05403">
    <property type="entry name" value="NT_KNTase_like"/>
    <property type="match status" value="1"/>
</dbReference>
<dbReference type="PANTHER" id="PTHR33933:SF1">
    <property type="entry name" value="PROTEIN ADENYLYLTRANSFERASE MNTA-RELATED"/>
    <property type="match status" value="1"/>
</dbReference>
<dbReference type="PANTHER" id="PTHR33933">
    <property type="entry name" value="NUCLEOTIDYLTRANSFERASE"/>
    <property type="match status" value="1"/>
</dbReference>
<dbReference type="Proteomes" id="UP000001218">
    <property type="component" value="Unassembled WGS sequence"/>
</dbReference>
<dbReference type="InterPro" id="IPR002934">
    <property type="entry name" value="Polymerase_NTP_transf_dom"/>
</dbReference>
<protein>
    <recommendedName>
        <fullName evidence="1">Polymerase nucleotidyl transferase domain-containing protein</fullName>
    </recommendedName>
</protein>
<dbReference type="Pfam" id="PF01909">
    <property type="entry name" value="NTP_transf_2"/>
    <property type="match status" value="1"/>
</dbReference>
<evidence type="ECO:0000313" key="2">
    <source>
        <dbReference type="EMBL" id="EKN11153.1"/>
    </source>
</evidence>
<accession>K6A649</accession>
<sequence length="92" mass="10568">MIHRIAPEAEIILYGSQARGDAGLDPDIDLLILVDKEKLSYQDVVAITYPLYDLELTENVVISPLVYTKKQWESRPFQTPFYINVMNEGIRL</sequence>
<feature type="domain" description="Polymerase nucleotidyl transferase" evidence="1">
    <location>
        <begin position="7"/>
        <end position="42"/>
    </location>
</feature>
<dbReference type="SUPFAM" id="SSF81301">
    <property type="entry name" value="Nucleotidyltransferase"/>
    <property type="match status" value="1"/>
</dbReference>
<evidence type="ECO:0000313" key="3">
    <source>
        <dbReference type="Proteomes" id="UP000001218"/>
    </source>
</evidence>